<proteinExistence type="predicted"/>
<evidence type="ECO:0000313" key="3">
    <source>
        <dbReference type="Proteomes" id="UP001055101"/>
    </source>
</evidence>
<keyword evidence="1" id="KW-0812">Transmembrane</keyword>
<evidence type="ECO:0000256" key="1">
    <source>
        <dbReference type="SAM" id="Phobius"/>
    </source>
</evidence>
<gene>
    <name evidence="2" type="ORF">EKPJFOCH_0496</name>
</gene>
<comment type="caution">
    <text evidence="2">The sequence shown here is derived from an EMBL/GenBank/DDBJ whole genome shotgun (WGS) entry which is preliminary data.</text>
</comment>
<accession>A0ABQ4TGU2</accession>
<keyword evidence="1" id="KW-0472">Membrane</keyword>
<feature type="transmembrane region" description="Helical" evidence="1">
    <location>
        <begin position="63"/>
        <end position="86"/>
    </location>
</feature>
<dbReference type="EMBL" id="BPRA01000002">
    <property type="protein sequence ID" value="GJE54024.1"/>
    <property type="molecule type" value="Genomic_DNA"/>
</dbReference>
<protein>
    <submittedName>
        <fullName evidence="2">Uncharacterized protein</fullName>
    </submittedName>
</protein>
<reference evidence="2" key="1">
    <citation type="journal article" date="2021" name="Front. Microbiol.">
        <title>Comprehensive Comparative Genomics and Phenotyping of Methylobacterium Species.</title>
        <authorList>
            <person name="Alessa O."/>
            <person name="Ogura Y."/>
            <person name="Fujitani Y."/>
            <person name="Takami H."/>
            <person name="Hayashi T."/>
            <person name="Sahin N."/>
            <person name="Tani A."/>
        </authorList>
    </citation>
    <scope>NUCLEOTIDE SEQUENCE</scope>
    <source>
        <strain evidence="2">DSM 23674</strain>
    </source>
</reference>
<keyword evidence="3" id="KW-1185">Reference proteome</keyword>
<dbReference type="Proteomes" id="UP001055101">
    <property type="component" value="Unassembled WGS sequence"/>
</dbReference>
<name>A0ABQ4TGU2_9HYPH</name>
<sequence length="219" mass="23294">MSVRLHASGAPVPIKARIHANAIDLTADADRPTGSTGPPVGPTAGPLTCAPSYLRPEAFTASLTMFFVDGAAAFVFTTAFLGFFVSRLPRCFSLAMVVSPECPVDVTIEARRTKRPPIAPGRSQGVSFDDGAQQITTQGSGKAVRPTPEARCDDDQIERRVATRLPGSCRRGHTRPSATGACGARPVMIEIAPLRPRKIVLPTTRLPGPERRCAQALPR</sequence>
<reference evidence="2" key="2">
    <citation type="submission" date="2021-08" db="EMBL/GenBank/DDBJ databases">
        <authorList>
            <person name="Tani A."/>
            <person name="Ola A."/>
            <person name="Ogura Y."/>
            <person name="Katsura K."/>
            <person name="Hayashi T."/>
        </authorList>
    </citation>
    <scope>NUCLEOTIDE SEQUENCE</scope>
    <source>
        <strain evidence="2">DSM 23674</strain>
    </source>
</reference>
<organism evidence="2 3">
    <name type="scientific">Methylobacterium thuringiense</name>
    <dbReference type="NCBI Taxonomy" id="1003091"/>
    <lineage>
        <taxon>Bacteria</taxon>
        <taxon>Pseudomonadati</taxon>
        <taxon>Pseudomonadota</taxon>
        <taxon>Alphaproteobacteria</taxon>
        <taxon>Hyphomicrobiales</taxon>
        <taxon>Methylobacteriaceae</taxon>
        <taxon>Methylobacterium</taxon>
    </lineage>
</organism>
<keyword evidence="1" id="KW-1133">Transmembrane helix</keyword>
<evidence type="ECO:0000313" key="2">
    <source>
        <dbReference type="EMBL" id="GJE54024.1"/>
    </source>
</evidence>